<name>A0ACB9DT98_CICIN</name>
<dbReference type="Proteomes" id="UP001055811">
    <property type="component" value="Linkage Group LG04"/>
</dbReference>
<comment type="caution">
    <text evidence="1">The sequence shown here is derived from an EMBL/GenBank/DDBJ whole genome shotgun (WGS) entry which is preliminary data.</text>
</comment>
<gene>
    <name evidence="1" type="ORF">L2E82_20291</name>
</gene>
<reference evidence="1 2" key="2">
    <citation type="journal article" date="2022" name="Mol. Ecol. Resour.">
        <title>The genomes of chicory, endive, great burdock and yacon provide insights into Asteraceae paleo-polyploidization history and plant inulin production.</title>
        <authorList>
            <person name="Fan W."/>
            <person name="Wang S."/>
            <person name="Wang H."/>
            <person name="Wang A."/>
            <person name="Jiang F."/>
            <person name="Liu H."/>
            <person name="Zhao H."/>
            <person name="Xu D."/>
            <person name="Zhang Y."/>
        </authorList>
    </citation>
    <scope>NUCLEOTIDE SEQUENCE [LARGE SCALE GENOMIC DNA]</scope>
    <source>
        <strain evidence="2">cv. Punajuju</strain>
        <tissue evidence="1">Leaves</tissue>
    </source>
</reference>
<protein>
    <submittedName>
        <fullName evidence="1">Uncharacterized protein</fullName>
    </submittedName>
</protein>
<dbReference type="EMBL" id="CM042012">
    <property type="protein sequence ID" value="KAI3749675.1"/>
    <property type="molecule type" value="Genomic_DNA"/>
</dbReference>
<proteinExistence type="predicted"/>
<evidence type="ECO:0000313" key="1">
    <source>
        <dbReference type="EMBL" id="KAI3749675.1"/>
    </source>
</evidence>
<keyword evidence="2" id="KW-1185">Reference proteome</keyword>
<organism evidence="1 2">
    <name type="scientific">Cichorium intybus</name>
    <name type="common">Chicory</name>
    <dbReference type="NCBI Taxonomy" id="13427"/>
    <lineage>
        <taxon>Eukaryota</taxon>
        <taxon>Viridiplantae</taxon>
        <taxon>Streptophyta</taxon>
        <taxon>Embryophyta</taxon>
        <taxon>Tracheophyta</taxon>
        <taxon>Spermatophyta</taxon>
        <taxon>Magnoliopsida</taxon>
        <taxon>eudicotyledons</taxon>
        <taxon>Gunneridae</taxon>
        <taxon>Pentapetalae</taxon>
        <taxon>asterids</taxon>
        <taxon>campanulids</taxon>
        <taxon>Asterales</taxon>
        <taxon>Asteraceae</taxon>
        <taxon>Cichorioideae</taxon>
        <taxon>Cichorieae</taxon>
        <taxon>Cichoriinae</taxon>
        <taxon>Cichorium</taxon>
    </lineage>
</organism>
<accession>A0ACB9DT98</accession>
<evidence type="ECO:0000313" key="2">
    <source>
        <dbReference type="Proteomes" id="UP001055811"/>
    </source>
</evidence>
<reference evidence="2" key="1">
    <citation type="journal article" date="2022" name="Mol. Ecol. Resour.">
        <title>The genomes of chicory, endive, great burdock and yacon provide insights into Asteraceae palaeo-polyploidization history and plant inulin production.</title>
        <authorList>
            <person name="Fan W."/>
            <person name="Wang S."/>
            <person name="Wang H."/>
            <person name="Wang A."/>
            <person name="Jiang F."/>
            <person name="Liu H."/>
            <person name="Zhao H."/>
            <person name="Xu D."/>
            <person name="Zhang Y."/>
        </authorList>
    </citation>
    <scope>NUCLEOTIDE SEQUENCE [LARGE SCALE GENOMIC DNA]</scope>
    <source>
        <strain evidence="2">cv. Punajuju</strain>
    </source>
</reference>
<sequence>MAAARPNQATPHKAFTVANIKAHVPILLDLERHNYDIWREFFTTHCEAYDTLDHIDASHDDPHPASHRSRVEEGGCCDSRIMQLDSEIQSMTMGTSPSTRTAPRSKTLRIFSKTWMPTPKFRTNTSSFTLLMASLLGLTTLLPSSDTGIRFPPSRRPTPFLHLKNPGLITRDQLLLRWNQAVND</sequence>